<dbReference type="InterPro" id="IPR032550">
    <property type="entry name" value="TM_PBP2_N"/>
</dbReference>
<feature type="transmembrane region" description="Helical" evidence="9">
    <location>
        <begin position="83"/>
        <end position="102"/>
    </location>
</feature>
<feature type="transmembrane region" description="Helical" evidence="9">
    <location>
        <begin position="417"/>
        <end position="441"/>
    </location>
</feature>
<keyword evidence="3 9" id="KW-0813">Transport</keyword>
<reference evidence="13" key="1">
    <citation type="journal article" date="2021" name="PeerJ">
        <title>Extensive microbial diversity within the chicken gut microbiome revealed by metagenomics and culture.</title>
        <authorList>
            <person name="Gilroy R."/>
            <person name="Ravi A."/>
            <person name="Getino M."/>
            <person name="Pursley I."/>
            <person name="Horton D.L."/>
            <person name="Alikhan N.F."/>
            <person name="Baker D."/>
            <person name="Gharbi K."/>
            <person name="Hall N."/>
            <person name="Watson M."/>
            <person name="Adriaenssens E.M."/>
            <person name="Foster-Nyarko E."/>
            <person name="Jarju S."/>
            <person name="Secka A."/>
            <person name="Antonio M."/>
            <person name="Oren A."/>
            <person name="Chaudhuri R.R."/>
            <person name="La Ragione R."/>
            <person name="Hildebrand F."/>
            <person name="Pallen M.J."/>
        </authorList>
    </citation>
    <scope>NUCLEOTIDE SEQUENCE</scope>
    <source>
        <strain evidence="13">ChiGjej4B4-7305</strain>
    </source>
</reference>
<dbReference type="GO" id="GO:0042956">
    <property type="term" value="P:maltodextrin transmembrane transport"/>
    <property type="evidence" value="ECO:0007669"/>
    <property type="project" value="TreeGrafter"/>
</dbReference>
<gene>
    <name evidence="13" type="ORF">H9815_06875</name>
</gene>
<keyword evidence="5 10" id="KW-0762">Sugar transport</keyword>
<keyword evidence="8 9" id="KW-0472">Membrane</keyword>
<dbReference type="PANTHER" id="PTHR47314">
    <property type="entry name" value="MALTOSE/MALTODEXTRIN TRANSPORT SYSTEM PERMEASE PROTEIN MALF"/>
    <property type="match status" value="1"/>
</dbReference>
<feature type="compositionally biased region" description="Gly residues" evidence="11">
    <location>
        <begin position="21"/>
        <end position="30"/>
    </location>
</feature>
<dbReference type="SUPFAM" id="SSF161098">
    <property type="entry name" value="MetI-like"/>
    <property type="match status" value="1"/>
</dbReference>
<feature type="domain" description="ABC transmembrane type-1" evidence="12">
    <location>
        <begin position="329"/>
        <end position="551"/>
    </location>
</feature>
<dbReference type="CDD" id="cd06261">
    <property type="entry name" value="TM_PBP2"/>
    <property type="match status" value="1"/>
</dbReference>
<keyword evidence="4 10" id="KW-1003">Cell membrane</keyword>
<evidence type="ECO:0000256" key="5">
    <source>
        <dbReference type="ARBA" id="ARBA00022597"/>
    </source>
</evidence>
<comment type="caution">
    <text evidence="13">The sequence shown here is derived from an EMBL/GenBank/DDBJ whole genome shotgun (WGS) entry which is preliminary data.</text>
</comment>
<proteinExistence type="inferred from homology"/>
<feature type="transmembrane region" description="Helical" evidence="9">
    <location>
        <begin position="530"/>
        <end position="552"/>
    </location>
</feature>
<feature type="transmembrane region" description="Helical" evidence="9">
    <location>
        <begin position="56"/>
        <end position="77"/>
    </location>
</feature>
<comment type="function">
    <text evidence="10">Part of the ABC transporter complex MalEFGK involved in maltose/maltodextrin import. Probably responsible for the translocation of the substrate across the membrane.</text>
</comment>
<evidence type="ECO:0000256" key="8">
    <source>
        <dbReference type="ARBA" id="ARBA00023136"/>
    </source>
</evidence>
<reference evidence="13" key="2">
    <citation type="submission" date="2021-04" db="EMBL/GenBank/DDBJ databases">
        <authorList>
            <person name="Gilroy R."/>
        </authorList>
    </citation>
    <scope>NUCLEOTIDE SEQUENCE</scope>
    <source>
        <strain evidence="13">ChiGjej4B4-7305</strain>
    </source>
</reference>
<dbReference type="Proteomes" id="UP000824037">
    <property type="component" value="Unassembled WGS sequence"/>
</dbReference>
<organism evidence="13 14">
    <name type="scientific">Candidatus Ruania gallistercoris</name>
    <dbReference type="NCBI Taxonomy" id="2838746"/>
    <lineage>
        <taxon>Bacteria</taxon>
        <taxon>Bacillati</taxon>
        <taxon>Actinomycetota</taxon>
        <taxon>Actinomycetes</taxon>
        <taxon>Micrococcales</taxon>
        <taxon>Ruaniaceae</taxon>
        <taxon>Ruania</taxon>
    </lineage>
</organism>
<dbReference type="SUPFAM" id="SSF160964">
    <property type="entry name" value="MalF N-terminal region-like"/>
    <property type="match status" value="1"/>
</dbReference>
<feature type="transmembrane region" description="Helical" evidence="9">
    <location>
        <begin position="330"/>
        <end position="352"/>
    </location>
</feature>
<dbReference type="Pfam" id="PF00528">
    <property type="entry name" value="BPD_transp_1"/>
    <property type="match status" value="1"/>
</dbReference>
<evidence type="ECO:0000259" key="12">
    <source>
        <dbReference type="PROSITE" id="PS50928"/>
    </source>
</evidence>
<dbReference type="GO" id="GO:1990060">
    <property type="term" value="C:maltose transport complex"/>
    <property type="evidence" value="ECO:0007669"/>
    <property type="project" value="TreeGrafter"/>
</dbReference>
<comment type="similarity">
    <text evidence="2 10">Belongs to the binding-protein-dependent transport system permease family. MalFG subfamily.</text>
</comment>
<comment type="subcellular location">
    <subcellularLocation>
        <location evidence="1 9">Cell membrane</location>
        <topology evidence="1 9">Multi-pass membrane protein</topology>
    </subcellularLocation>
</comment>
<dbReference type="PROSITE" id="PS50928">
    <property type="entry name" value="ABC_TM1"/>
    <property type="match status" value="1"/>
</dbReference>
<feature type="transmembrane region" description="Helical" evidence="9">
    <location>
        <begin position="462"/>
        <end position="482"/>
    </location>
</feature>
<dbReference type="EMBL" id="DXBY01000114">
    <property type="protein sequence ID" value="HIZ35484.1"/>
    <property type="molecule type" value="Genomic_DNA"/>
</dbReference>
<feature type="transmembrane region" description="Helical" evidence="9">
    <location>
        <begin position="364"/>
        <end position="384"/>
    </location>
</feature>
<sequence length="561" mass="60059">MSASRQGKTTADDGAAPGRPGASGGSGVPGASGSPGESGAPRESHARSWTGPGWGFIVKLLIMMAVNAIGIMAILSAYTAESWVVLAVLVVLLLAADIIYFARRALPLKYLYPGLVFLAVFQLFTLVYTGYVAFTNYGTGHLGSMEQAVDAALIQAEQRVEDSPSYPLAVLRDGSDLGFAINDDGVVRVGTAEDPLEAVGGAVVDSSGTPVEVPDWEVVPRGDLFTDTALQEQVVELRVPVSEDAEDGSIRTREGSTGTIYSSSLTWDPASSTLTNSETGTVYRPDDRGNFVSTDGERLAAGWYVPVGFDNFVRAFTETAYAGPLLKVTAWTFAFGALTVLTSFGLGLLFAMIYNDPRVRGQKVLRTIMILPYAFPAFMSALLWRGMLNSEFGVINEWFFFGAGVDWLGDPWLAKFAILWVNLWLSYPYWFLVATGALQALPTDVTEAARIDGAGRWRQFRSITLPLLMISTAPLAIASFAFNFNNFTIIFMLTGGGPAFPGATVPLGATDILISAIYQISGVSGGRADYGLASALSIIVFIVIGIISALAFRQTRKLEEI</sequence>
<dbReference type="Gene3D" id="1.20.58.370">
    <property type="entry name" value="MalF N-terminal region-like"/>
    <property type="match status" value="1"/>
</dbReference>
<name>A0A9D2J4M2_9MICO</name>
<evidence type="ECO:0000256" key="2">
    <source>
        <dbReference type="ARBA" id="ARBA00009047"/>
    </source>
</evidence>
<evidence type="ECO:0000256" key="10">
    <source>
        <dbReference type="RuleBase" id="RU367050"/>
    </source>
</evidence>
<dbReference type="GO" id="GO:0015423">
    <property type="term" value="F:ABC-type maltose transporter activity"/>
    <property type="evidence" value="ECO:0007669"/>
    <property type="project" value="TreeGrafter"/>
</dbReference>
<evidence type="ECO:0000313" key="13">
    <source>
        <dbReference type="EMBL" id="HIZ35484.1"/>
    </source>
</evidence>
<dbReference type="PANTHER" id="PTHR47314:SF1">
    <property type="entry name" value="MALTOSE_MALTODEXTRIN TRANSPORT SYSTEM PERMEASE PROTEIN MALF"/>
    <property type="match status" value="1"/>
</dbReference>
<dbReference type="InterPro" id="IPR000515">
    <property type="entry name" value="MetI-like"/>
</dbReference>
<evidence type="ECO:0000256" key="1">
    <source>
        <dbReference type="ARBA" id="ARBA00004651"/>
    </source>
</evidence>
<dbReference type="Gene3D" id="3.10.650.10">
    <property type="entry name" value="MalF N-terminal region-like"/>
    <property type="match status" value="1"/>
</dbReference>
<evidence type="ECO:0000313" key="14">
    <source>
        <dbReference type="Proteomes" id="UP000824037"/>
    </source>
</evidence>
<evidence type="ECO:0000256" key="9">
    <source>
        <dbReference type="RuleBase" id="RU363032"/>
    </source>
</evidence>
<dbReference type="Gene3D" id="1.10.3720.10">
    <property type="entry name" value="MetI-like"/>
    <property type="match status" value="1"/>
</dbReference>
<protein>
    <recommendedName>
        <fullName evidence="10">Maltose/maltodextrin transport system permease protein</fullName>
    </recommendedName>
</protein>
<dbReference type="InterPro" id="IPR035277">
    <property type="entry name" value="MalF_N"/>
</dbReference>
<accession>A0A9D2J4M2</accession>
<dbReference type="AlphaFoldDB" id="A0A9D2J4M2"/>
<feature type="transmembrane region" description="Helical" evidence="9">
    <location>
        <begin position="114"/>
        <end position="134"/>
    </location>
</feature>
<dbReference type="InterPro" id="IPR035906">
    <property type="entry name" value="MetI-like_sf"/>
</dbReference>
<keyword evidence="6 9" id="KW-0812">Transmembrane</keyword>
<keyword evidence="7 9" id="KW-1133">Transmembrane helix</keyword>
<evidence type="ECO:0000256" key="7">
    <source>
        <dbReference type="ARBA" id="ARBA00022989"/>
    </source>
</evidence>
<evidence type="ECO:0000256" key="4">
    <source>
        <dbReference type="ARBA" id="ARBA00022475"/>
    </source>
</evidence>
<feature type="region of interest" description="Disordered" evidence="11">
    <location>
        <begin position="1"/>
        <end position="46"/>
    </location>
</feature>
<dbReference type="Pfam" id="PF16296">
    <property type="entry name" value="TM_PBP2_N"/>
    <property type="match status" value="1"/>
</dbReference>
<evidence type="ECO:0000256" key="3">
    <source>
        <dbReference type="ARBA" id="ARBA00022448"/>
    </source>
</evidence>
<evidence type="ECO:0000256" key="6">
    <source>
        <dbReference type="ARBA" id="ARBA00022692"/>
    </source>
</evidence>
<evidence type="ECO:0000256" key="11">
    <source>
        <dbReference type="SAM" id="MobiDB-lite"/>
    </source>
</evidence>